<dbReference type="Gene3D" id="3.90.180.10">
    <property type="entry name" value="Medium-chain alcohol dehydrogenases, catalytic domain"/>
    <property type="match status" value="1"/>
</dbReference>
<dbReference type="Gene3D" id="4.10.60.10">
    <property type="entry name" value="Zinc finger, CCHC-type"/>
    <property type="match status" value="1"/>
</dbReference>
<feature type="compositionally biased region" description="Low complexity" evidence="2">
    <location>
        <begin position="1"/>
        <end position="13"/>
    </location>
</feature>
<evidence type="ECO:0000313" key="4">
    <source>
        <dbReference type="EMBL" id="CAE8638016.1"/>
    </source>
</evidence>
<evidence type="ECO:0000313" key="5">
    <source>
        <dbReference type="Proteomes" id="UP000654075"/>
    </source>
</evidence>
<evidence type="ECO:0000256" key="2">
    <source>
        <dbReference type="SAM" id="MobiDB-lite"/>
    </source>
</evidence>
<dbReference type="SUPFAM" id="SSF51735">
    <property type="entry name" value="NAD(P)-binding Rossmann-fold domains"/>
    <property type="match status" value="1"/>
</dbReference>
<dbReference type="GO" id="GO:0008270">
    <property type="term" value="F:zinc ion binding"/>
    <property type="evidence" value="ECO:0007669"/>
    <property type="project" value="UniProtKB-KW"/>
</dbReference>
<dbReference type="InterPro" id="IPR051397">
    <property type="entry name" value="Zn-ADH-like_protein"/>
</dbReference>
<dbReference type="InterPro" id="IPR013103">
    <property type="entry name" value="RVT_2"/>
</dbReference>
<feature type="region of interest" description="Disordered" evidence="2">
    <location>
        <begin position="606"/>
        <end position="625"/>
    </location>
</feature>
<protein>
    <recommendedName>
        <fullName evidence="3">CCHC-type domain-containing protein</fullName>
    </recommendedName>
</protein>
<dbReference type="InterPro" id="IPR013154">
    <property type="entry name" value="ADH-like_N"/>
</dbReference>
<dbReference type="InterPro" id="IPR036875">
    <property type="entry name" value="Znf_CCHC_sf"/>
</dbReference>
<organism evidence="4 5">
    <name type="scientific">Polarella glacialis</name>
    <name type="common">Dinoflagellate</name>
    <dbReference type="NCBI Taxonomy" id="89957"/>
    <lineage>
        <taxon>Eukaryota</taxon>
        <taxon>Sar</taxon>
        <taxon>Alveolata</taxon>
        <taxon>Dinophyceae</taxon>
        <taxon>Suessiales</taxon>
        <taxon>Suessiaceae</taxon>
        <taxon>Polarella</taxon>
    </lineage>
</organism>
<feature type="compositionally biased region" description="Basic and acidic residues" evidence="2">
    <location>
        <begin position="55"/>
        <end position="65"/>
    </location>
</feature>
<dbReference type="Gene3D" id="3.40.50.720">
    <property type="entry name" value="NAD(P)-binding Rossmann-like Domain"/>
    <property type="match status" value="1"/>
</dbReference>
<feature type="region of interest" description="Disordered" evidence="2">
    <location>
        <begin position="1149"/>
        <end position="1182"/>
    </location>
</feature>
<evidence type="ECO:0000256" key="1">
    <source>
        <dbReference type="PROSITE-ProRule" id="PRU00047"/>
    </source>
</evidence>
<keyword evidence="1" id="KW-0862">Zinc</keyword>
<sequence length="2290" mass="250404">MASSGSIGSFAGKSKSKGGKGGGKGEKGGSKGEKGNHKGYKGPPTDDEAEESDGDDAKYKVRHLRQDEDLVIDGETVVDDMLVAQRIAEQDSMIGRQVFEDDPEAPIRKKAPSSDDMEKLLRLLRETSKLTAKIGELPSQFDELVGADVRDACAAAARAVEKLPVPKARGDAPLETWVTGDETWGSGEVSDKHCQFVCGQLICSCTANPAHASFLGLCEFVIERWQLPKERVIPLTTYLDDENTECNKETIVDALTGTSHPIVHFRVYLSAADRNMIRGPLGRTFRTGGAKQPSQDRQKNLPPATACCPHVVADRGRPAASRVNLCAADCGFREAIGANGPRCPGCEDPGAMATPMDVDCPLTMVPAPTQRGEGRRTSFQDAAIRVCDFKGLARPPTFSGRDQDWPEFRYRFESLATLLGFDQLLDQASKIGFDGLDVDLFTEEDYAKSRFVHAILVQLCSGKALSLVKLTPKTNGFDAWSALVHEYEPELVSRYCALLAAILTPEWVPTSPFVEQLIEWERLVSRYELSSGQRLSESVKCAVILRWAPDTVKEVLKTLPADVVESYPRLRNALQQARVRALTYDSQGRAQVPERRTTAVPMEVDALPKGRGKGKGKTQQPASQSGKDKIQCQWCGRMGHVQKDCYKFLGQGGFAATRPVQREEAFTGTCFTCGKRGHRAAACRQGVHALGDAPWNETLSGVWKMPDAAMETGTQPEWCMQLADAQPKASQDRLMVDSGAFDHVCPVTFMPDVPIQPMDGDASPAITADGTPLVAIGRKVVQCVLQTGRRLRIRFKVMPIKRPLLSVGRLRRQGYGSYFPPESSYQGGGEAFLTHRGEKVPLQEHRGLFFLAVCFPNVNALDDQQGQPGLEDFIEPLSWCPTCVASRAADDPHRRQNPAEEDSVPVVECDYGYIQTGQPDDTAVPVFVAKAKHGGYGFAAVSPAKGRGSTGVIQGMLRFLAEAGLTGRLTLRSDQEMAVQAVVQAVAAQRQAPTMVEVTPKGSSSSLGTGEKYIRDLMSQVRVCCEQVQQIWGQHLAASSSLMPWVVTHAAWTMNRFSRDAPYTKAQGHEYHGAVFRFSEPVMVKNVGNLTRLQPRWTPGVWLGRTSDGDENLAATAQGLLIGRSARAMERAVLPEDLLAKAVAGMSTPRPQFEETELPQPAQDRQTPAVHVGPSRATGGAAAPRGVELRAFHQAMGRTPGCVACDEPGGKQHTAKCKWRRAHWQEQAAEATSESTAKRRAVEVPEEDVRLVPRRITGKSLAPSWAPAPAGPAGPGDEEMPGTGAKRTAENDGAWEQEETEARLRPEPDEEMAEQEIAVVNHSSKTEPPWRSDRDGSLLDPGQVEQGMAKERQSLRDFQVYTEVDESEPESVGAKVVPSAWVLGAKHGGVKARLVAQQVNTGGWADTFAATPSGCAHRLLLLVAARKQWPVQLGDVSTAFLHASLPQPVYLRPPATERKPGKVWKLAKALYGLRQSPQLFQQFLADQLAHLGWRRLITEPQLFVHEPTGAMATIHADDMLLTAPAKARARLMKEIEGPVKMKWTDTVTEDQWVRFLGKEYRRIKDGFAVRVPPEYYEKLLEMFRLETCRSVISPAENVSDHGTKGESLSDQQVSQYRTAVGKLMWLIHERADLAYVVKELARNLREPTTVEWGRLKRCLRYVRGTTNAEQHLTYNSQEPETLLQVMVDANWARDGGRKSTSGGVLFLQGFPLEHWSKTQANIALSSGEAELYAMNSGGIELRHLSNVCAELGQTLVGMLLCDSSAALAVPYRRGTGRMRHLEAKDLWLQEEFRRGHIKFQKIATADNVADLLTKPLTGPAMRGLCTDLGLMLQPGELPDEVNMLEAHPPPMCQRCQRLAELDCTYAGQLFWRCPGCNRTKSWHAYQPQQNFGELYDRKLAKPGHTGACDHWVYGLKGATGCTGAAGPEACNPQANCRWTAGWHEDLNADEGVWLDGFWNFVEFYLVLLVRTQTSPGESRAVRPNIQNRRSQTAESGPGIPNALITSNTEPWNAGSSQQVGKSLNVKGNGPAKKPSRLARLAAQLQASKSPVPGGSSGPGGSLRLLNTLSPPQAFRAWFVDAAKGVLKQRELRSFSDVSELPQQDPAASVTVRVKYSDLNYKDAMIMRGQHGVVRSFPIVPGIDFSGVVQQSDSPMWKPGDEVVLTGNKIGQHFDGGYSQVCRVQAEWLVPRPAQFSLEECMMIGTAGFTAMQMVVELEEAGRLTPSRGPVLVTGAGGGVGSAAVGILAKLGYEVCASSGRAEEIGPYLRRLGASQVVARLEGDALKKPLQ</sequence>
<feature type="compositionally biased region" description="Basic and acidic residues" evidence="2">
    <location>
        <begin position="23"/>
        <end position="36"/>
    </location>
</feature>
<feature type="region of interest" description="Disordered" evidence="2">
    <location>
        <begin position="1976"/>
        <end position="2036"/>
    </location>
</feature>
<dbReference type="GO" id="GO:0003676">
    <property type="term" value="F:nucleic acid binding"/>
    <property type="evidence" value="ECO:0007669"/>
    <property type="project" value="InterPro"/>
</dbReference>
<dbReference type="EMBL" id="CAJNNV010031842">
    <property type="protein sequence ID" value="CAE8638016.1"/>
    <property type="molecule type" value="Genomic_DNA"/>
</dbReference>
<feature type="region of interest" description="Disordered" evidence="2">
    <location>
        <begin position="1"/>
        <end position="65"/>
    </location>
</feature>
<feature type="compositionally biased region" description="Polar residues" evidence="2">
    <location>
        <begin position="2003"/>
        <end position="2021"/>
    </location>
</feature>
<evidence type="ECO:0000259" key="3">
    <source>
        <dbReference type="PROSITE" id="PS50158"/>
    </source>
</evidence>
<dbReference type="GO" id="GO:0043957">
    <property type="term" value="F:acryloyl-CoA reductase (NADPH) activity"/>
    <property type="evidence" value="ECO:0007669"/>
    <property type="project" value="TreeGrafter"/>
</dbReference>
<dbReference type="Pfam" id="PF07727">
    <property type="entry name" value="RVT_2"/>
    <property type="match status" value="1"/>
</dbReference>
<dbReference type="Pfam" id="PF00098">
    <property type="entry name" value="zf-CCHC"/>
    <property type="match status" value="1"/>
</dbReference>
<feature type="compositionally biased region" description="Acidic residues" evidence="2">
    <location>
        <begin position="45"/>
        <end position="54"/>
    </location>
</feature>
<dbReference type="SMART" id="SM00343">
    <property type="entry name" value="ZnF_C2HC"/>
    <property type="match status" value="2"/>
</dbReference>
<keyword evidence="1" id="KW-0479">Metal-binding</keyword>
<dbReference type="SUPFAM" id="SSF56672">
    <property type="entry name" value="DNA/RNA polymerases"/>
    <property type="match status" value="1"/>
</dbReference>
<dbReference type="SUPFAM" id="SSF57756">
    <property type="entry name" value="Retrovirus zinc finger-like domains"/>
    <property type="match status" value="1"/>
</dbReference>
<dbReference type="PANTHER" id="PTHR43677:SF1">
    <property type="entry name" value="ACRYLYL-COA REDUCTASE ACUI-RELATED"/>
    <property type="match status" value="1"/>
</dbReference>
<keyword evidence="1" id="KW-0863">Zinc-finger</keyword>
<dbReference type="CDD" id="cd09272">
    <property type="entry name" value="RNase_HI_RT_Ty1"/>
    <property type="match status" value="1"/>
</dbReference>
<dbReference type="InterPro" id="IPR011032">
    <property type="entry name" value="GroES-like_sf"/>
</dbReference>
<proteinExistence type="predicted"/>
<gene>
    <name evidence="4" type="ORF">PGLA1383_LOCUS53311</name>
</gene>
<dbReference type="SUPFAM" id="SSF50129">
    <property type="entry name" value="GroES-like"/>
    <property type="match status" value="1"/>
</dbReference>
<dbReference type="InterPro" id="IPR001878">
    <property type="entry name" value="Znf_CCHC"/>
</dbReference>
<feature type="domain" description="CCHC-type" evidence="3">
    <location>
        <begin position="632"/>
        <end position="645"/>
    </location>
</feature>
<dbReference type="InterPro" id="IPR036291">
    <property type="entry name" value="NAD(P)-bd_dom_sf"/>
</dbReference>
<feature type="compositionally biased region" description="Polar residues" evidence="2">
    <location>
        <begin position="1984"/>
        <end position="1994"/>
    </location>
</feature>
<feature type="non-terminal residue" evidence="4">
    <location>
        <position position="1"/>
    </location>
</feature>
<dbReference type="Pfam" id="PF08240">
    <property type="entry name" value="ADH_N"/>
    <property type="match status" value="1"/>
</dbReference>
<accession>A0A813HKE6</accession>
<dbReference type="PANTHER" id="PTHR43677">
    <property type="entry name" value="SHORT-CHAIN DEHYDROGENASE/REDUCTASE"/>
    <property type="match status" value="1"/>
</dbReference>
<dbReference type="Proteomes" id="UP000654075">
    <property type="component" value="Unassembled WGS sequence"/>
</dbReference>
<dbReference type="OrthoDB" id="10257049at2759"/>
<keyword evidence="5" id="KW-1185">Reference proteome</keyword>
<feature type="region of interest" description="Disordered" evidence="2">
    <location>
        <begin position="1261"/>
        <end position="1311"/>
    </location>
</feature>
<dbReference type="InterPro" id="IPR043502">
    <property type="entry name" value="DNA/RNA_pol_sf"/>
</dbReference>
<comment type="caution">
    <text evidence="4">The sequence shown here is derived from an EMBL/GenBank/DDBJ whole genome shotgun (WGS) entry which is preliminary data.</text>
</comment>
<reference evidence="4" key="1">
    <citation type="submission" date="2021-02" db="EMBL/GenBank/DDBJ databases">
        <authorList>
            <person name="Dougan E. K."/>
            <person name="Rhodes N."/>
            <person name="Thang M."/>
            <person name="Chan C."/>
        </authorList>
    </citation>
    <scope>NUCLEOTIDE SEQUENCE</scope>
</reference>
<feature type="domain" description="CCHC-type" evidence="3">
    <location>
        <begin position="670"/>
        <end position="685"/>
    </location>
</feature>
<name>A0A813HKE6_POLGL</name>
<dbReference type="PROSITE" id="PS50158">
    <property type="entry name" value="ZF_CCHC"/>
    <property type="match status" value="2"/>
</dbReference>